<dbReference type="InterPro" id="IPR012910">
    <property type="entry name" value="Plug_dom"/>
</dbReference>
<evidence type="ECO:0000256" key="7">
    <source>
        <dbReference type="ARBA" id="ARBA00023136"/>
    </source>
</evidence>
<evidence type="ECO:0000256" key="9">
    <source>
        <dbReference type="ARBA" id="ARBA00023237"/>
    </source>
</evidence>
<keyword evidence="12" id="KW-1133">Transmembrane helix</keyword>
<dbReference type="SUPFAM" id="SSF56935">
    <property type="entry name" value="Porins"/>
    <property type="match status" value="1"/>
</dbReference>
<sequence>MRKYCKYIYILVFGLLLCPIVLFAQKKDTLVPIKLNEVILIHHKNRHEAHNSPAPVQSLSGEKLKKLNSLTVADALRYFSGVQLKDYGGIGGIKTVNVRSMGSQHTGVFYDGIQLGNAQNGQVDLGKFSLENMEQVSLYQGQRSEMLQSAKSYASANTIYLKTKSPKFTNGQHYHLATGIRTGSFGLLNPSLSVNYKINKSVSARLSTEMVNAHGKYKFQYSNGIYDTIAVRNNADISSFRVEASLHGQHKNEDTWNLKYYHYNSERGLPGAIVANRFKRPQRLWDRNNFLQADYKHRFGPQYAVKVRGKYTEDFSRYLDPEIVTTKGFLDNKYDQQEYYLSLVNTYKIKPFWTLSIATDFQHNTMQANLYRFAYPKRSSLLNVLASNLDLDRFNLQLSLLSTSIYESVKYYESADDFQKYSPSLLINFQPFASPDFRIRGFYKNIFRMPTFNDLYYTFVGNTFLDPEYTDQINLGFSWQKEFGKTFFNITSDIYKIWITDKIVAVPGTNLFRWTMFNLGEVETNGIETKITNSGKFSATINYTTILTYTFQESIDVTPGGSSFGQQIPYVPIHSGGVSMMVDYKDIALNYSFIYTGERYSQKANIPSNYLQPWYTHDMSINYAIPFVFKNPLKLGFELNNILDQQYAVIKNFPMPGRSFRLSLNYEF</sequence>
<evidence type="ECO:0000256" key="3">
    <source>
        <dbReference type="ARBA" id="ARBA00022452"/>
    </source>
</evidence>
<evidence type="ECO:0000256" key="12">
    <source>
        <dbReference type="SAM" id="Phobius"/>
    </source>
</evidence>
<name>A0ABW5VI63_9FLAO</name>
<evidence type="ECO:0000256" key="10">
    <source>
        <dbReference type="PROSITE-ProRule" id="PRU01360"/>
    </source>
</evidence>
<keyword evidence="16" id="KW-1185">Reference proteome</keyword>
<keyword evidence="9 10" id="KW-0998">Cell outer membrane</keyword>
<dbReference type="PANTHER" id="PTHR30069:SF29">
    <property type="entry name" value="HEMOGLOBIN AND HEMOGLOBIN-HAPTOGLOBIN-BINDING PROTEIN 1-RELATED"/>
    <property type="match status" value="1"/>
</dbReference>
<dbReference type="Proteomes" id="UP001597532">
    <property type="component" value="Unassembled WGS sequence"/>
</dbReference>
<keyword evidence="7 10" id="KW-0472">Membrane</keyword>
<dbReference type="PANTHER" id="PTHR30069">
    <property type="entry name" value="TONB-DEPENDENT OUTER MEMBRANE RECEPTOR"/>
    <property type="match status" value="1"/>
</dbReference>
<evidence type="ECO:0000259" key="14">
    <source>
        <dbReference type="Pfam" id="PF07715"/>
    </source>
</evidence>
<feature type="domain" description="TonB-dependent receptor-like beta-barrel" evidence="13">
    <location>
        <begin position="236"/>
        <end position="642"/>
    </location>
</feature>
<dbReference type="InterPro" id="IPR036942">
    <property type="entry name" value="Beta-barrel_TonB_sf"/>
</dbReference>
<dbReference type="Gene3D" id="2.170.130.10">
    <property type="entry name" value="TonB-dependent receptor, plug domain"/>
    <property type="match status" value="1"/>
</dbReference>
<dbReference type="Pfam" id="PF00593">
    <property type="entry name" value="TonB_dep_Rec_b-barrel"/>
    <property type="match status" value="1"/>
</dbReference>
<comment type="subcellular location">
    <subcellularLocation>
        <location evidence="1 10">Cell outer membrane</location>
        <topology evidence="1 10">Multi-pass membrane protein</topology>
    </subcellularLocation>
</comment>
<comment type="caution">
    <text evidence="15">The sequence shown here is derived from an EMBL/GenBank/DDBJ whole genome shotgun (WGS) entry which is preliminary data.</text>
</comment>
<evidence type="ECO:0000259" key="13">
    <source>
        <dbReference type="Pfam" id="PF00593"/>
    </source>
</evidence>
<keyword evidence="6 11" id="KW-0798">TonB box</keyword>
<accession>A0ABW5VI63</accession>
<protein>
    <submittedName>
        <fullName evidence="15">TonB-dependent receptor plug domain-containing protein</fullName>
    </submittedName>
</protein>
<dbReference type="Pfam" id="PF07715">
    <property type="entry name" value="Plug"/>
    <property type="match status" value="1"/>
</dbReference>
<keyword evidence="3 10" id="KW-1134">Transmembrane beta strand</keyword>
<feature type="domain" description="TonB-dependent receptor plug" evidence="14">
    <location>
        <begin position="51"/>
        <end position="144"/>
    </location>
</feature>
<keyword evidence="8 15" id="KW-0675">Receptor</keyword>
<evidence type="ECO:0000313" key="15">
    <source>
        <dbReference type="EMBL" id="MFD2790834.1"/>
    </source>
</evidence>
<reference evidence="16" key="1">
    <citation type="journal article" date="2019" name="Int. J. Syst. Evol. Microbiol.">
        <title>The Global Catalogue of Microorganisms (GCM) 10K type strain sequencing project: providing services to taxonomists for standard genome sequencing and annotation.</title>
        <authorList>
            <consortium name="The Broad Institute Genomics Platform"/>
            <consortium name="The Broad Institute Genome Sequencing Center for Infectious Disease"/>
            <person name="Wu L."/>
            <person name="Ma J."/>
        </authorList>
    </citation>
    <scope>NUCLEOTIDE SEQUENCE [LARGE SCALE GENOMIC DNA]</scope>
    <source>
        <strain evidence="16">KCTC 52924</strain>
    </source>
</reference>
<comment type="similarity">
    <text evidence="10 11">Belongs to the TonB-dependent receptor family.</text>
</comment>
<dbReference type="RefSeq" id="WP_251806049.1">
    <property type="nucleotide sequence ID" value="NZ_CP166679.1"/>
</dbReference>
<evidence type="ECO:0000256" key="8">
    <source>
        <dbReference type="ARBA" id="ARBA00023170"/>
    </source>
</evidence>
<organism evidence="15 16">
    <name type="scientific">Arenibacter antarcticus</name>
    <dbReference type="NCBI Taxonomy" id="2040469"/>
    <lineage>
        <taxon>Bacteria</taxon>
        <taxon>Pseudomonadati</taxon>
        <taxon>Bacteroidota</taxon>
        <taxon>Flavobacteriia</taxon>
        <taxon>Flavobacteriales</taxon>
        <taxon>Flavobacteriaceae</taxon>
        <taxon>Arenibacter</taxon>
    </lineage>
</organism>
<dbReference type="Gene3D" id="2.40.170.20">
    <property type="entry name" value="TonB-dependent receptor, beta-barrel domain"/>
    <property type="match status" value="1"/>
</dbReference>
<evidence type="ECO:0000256" key="6">
    <source>
        <dbReference type="ARBA" id="ARBA00023077"/>
    </source>
</evidence>
<dbReference type="InterPro" id="IPR037066">
    <property type="entry name" value="Plug_dom_sf"/>
</dbReference>
<dbReference type="EMBL" id="JBHUOK010000032">
    <property type="protein sequence ID" value="MFD2790834.1"/>
    <property type="molecule type" value="Genomic_DNA"/>
</dbReference>
<dbReference type="PROSITE" id="PS52016">
    <property type="entry name" value="TONB_DEPENDENT_REC_3"/>
    <property type="match status" value="1"/>
</dbReference>
<gene>
    <name evidence="15" type="ORF">ACFS1K_13755</name>
</gene>
<dbReference type="InterPro" id="IPR000531">
    <property type="entry name" value="Beta-barrel_TonB"/>
</dbReference>
<keyword evidence="4 10" id="KW-0812">Transmembrane</keyword>
<evidence type="ECO:0000256" key="1">
    <source>
        <dbReference type="ARBA" id="ARBA00004571"/>
    </source>
</evidence>
<evidence type="ECO:0000256" key="4">
    <source>
        <dbReference type="ARBA" id="ARBA00022692"/>
    </source>
</evidence>
<evidence type="ECO:0000256" key="2">
    <source>
        <dbReference type="ARBA" id="ARBA00022448"/>
    </source>
</evidence>
<evidence type="ECO:0000256" key="11">
    <source>
        <dbReference type="RuleBase" id="RU003357"/>
    </source>
</evidence>
<feature type="transmembrane region" description="Helical" evidence="12">
    <location>
        <begin position="7"/>
        <end position="24"/>
    </location>
</feature>
<evidence type="ECO:0000313" key="16">
    <source>
        <dbReference type="Proteomes" id="UP001597532"/>
    </source>
</evidence>
<keyword evidence="2 10" id="KW-0813">Transport</keyword>
<dbReference type="InterPro" id="IPR039426">
    <property type="entry name" value="TonB-dep_rcpt-like"/>
</dbReference>
<evidence type="ECO:0000256" key="5">
    <source>
        <dbReference type="ARBA" id="ARBA00022729"/>
    </source>
</evidence>
<proteinExistence type="inferred from homology"/>
<keyword evidence="5" id="KW-0732">Signal</keyword>